<keyword evidence="4 10" id="KW-0812">Transmembrane</keyword>
<dbReference type="GO" id="GO:0005886">
    <property type="term" value="C:plasma membrane"/>
    <property type="evidence" value="ECO:0007669"/>
    <property type="project" value="UniProtKB-SubCell"/>
</dbReference>
<evidence type="ECO:0000313" key="13">
    <source>
        <dbReference type="Proteomes" id="UP000028702"/>
    </source>
</evidence>
<organism evidence="12 13">
    <name type="scientific">Tepidicaulis marinus</name>
    <dbReference type="NCBI Taxonomy" id="1333998"/>
    <lineage>
        <taxon>Bacteria</taxon>
        <taxon>Pseudomonadati</taxon>
        <taxon>Pseudomonadota</taxon>
        <taxon>Alphaproteobacteria</taxon>
        <taxon>Hyphomicrobiales</taxon>
        <taxon>Parvibaculaceae</taxon>
        <taxon>Tepidicaulis</taxon>
    </lineage>
</organism>
<dbReference type="InterPro" id="IPR050790">
    <property type="entry name" value="ExbB/TolQ_transport"/>
</dbReference>
<keyword evidence="13" id="KW-1185">Reference proteome</keyword>
<comment type="subcellular location">
    <subcellularLocation>
        <location evidence="1">Cell membrane</location>
        <topology evidence="1">Multi-pass membrane protein</topology>
    </subcellularLocation>
    <subcellularLocation>
        <location evidence="8">Membrane</location>
        <topology evidence="8">Multi-pass membrane protein</topology>
    </subcellularLocation>
</comment>
<dbReference type="EMBL" id="BBIO01000002">
    <property type="protein sequence ID" value="GAK44134.1"/>
    <property type="molecule type" value="Genomic_DNA"/>
</dbReference>
<evidence type="ECO:0000313" key="12">
    <source>
        <dbReference type="EMBL" id="GAK44134.1"/>
    </source>
</evidence>
<dbReference type="PANTHER" id="PTHR30625">
    <property type="entry name" value="PROTEIN TOLQ"/>
    <property type="match status" value="1"/>
</dbReference>
<comment type="caution">
    <text evidence="12">The sequence shown here is derived from an EMBL/GenBank/DDBJ whole genome shotgun (WGS) entry which is preliminary data.</text>
</comment>
<feature type="domain" description="MotA/TolQ/ExbB proton channel" evidence="11">
    <location>
        <begin position="124"/>
        <end position="243"/>
    </location>
</feature>
<sequence>MDDVTSSGAEASAENAEEAVNAAEGAVEGAAEAAEGAAQAAGDAAASIPADGGGLLDLVPLVDKGGPIVVILIILSVFSLAVILLKVVQFWRAGLSRKAFLEPALDKASAGKLDEAADILRKHRSPIARVLLAGVEAKRNGMQPAEEMARVGGNELGALQGYFRWLEVIGNISPLLGLLGTVIGMIEAFQQLEAAGNRVDPAILSGGIWEALLTTAVGLAVAIPAIGALNLFENRVDQVRLRLRDATGRMLAILKLV</sequence>
<evidence type="ECO:0000256" key="9">
    <source>
        <dbReference type="SAM" id="MobiDB-lite"/>
    </source>
</evidence>
<feature type="transmembrane region" description="Helical" evidence="10">
    <location>
        <begin position="168"/>
        <end position="188"/>
    </location>
</feature>
<keyword evidence="2 8" id="KW-0813">Transport</keyword>
<evidence type="ECO:0000256" key="3">
    <source>
        <dbReference type="ARBA" id="ARBA00022475"/>
    </source>
</evidence>
<protein>
    <submittedName>
        <fullName evidence="12">MotA/TolQ/ExbB proton channel</fullName>
    </submittedName>
</protein>
<keyword evidence="7 10" id="KW-0472">Membrane</keyword>
<evidence type="ECO:0000256" key="7">
    <source>
        <dbReference type="ARBA" id="ARBA00023136"/>
    </source>
</evidence>
<evidence type="ECO:0000259" key="11">
    <source>
        <dbReference type="Pfam" id="PF01618"/>
    </source>
</evidence>
<proteinExistence type="inferred from homology"/>
<dbReference type="PANTHER" id="PTHR30625:SF15">
    <property type="entry name" value="BIOPOLYMER TRANSPORT PROTEIN EXBB"/>
    <property type="match status" value="1"/>
</dbReference>
<reference evidence="12 13" key="1">
    <citation type="submission" date="2014-07" db="EMBL/GenBank/DDBJ databases">
        <title>Tepidicaulis marinum gen. nov., sp. nov., a novel marine bacterium denitrifying nitrate to nitrous oxide strictly under microaerobic conditions.</title>
        <authorList>
            <person name="Takeuchi M."/>
            <person name="Yamagishi T."/>
            <person name="Kamagata Y."/>
            <person name="Oshima K."/>
            <person name="Hattori M."/>
            <person name="Katayama T."/>
            <person name="Hanada S."/>
            <person name="Tamaki H."/>
            <person name="Marumo K."/>
            <person name="Maeda H."/>
            <person name="Nedachi M."/>
            <person name="Iwasaki W."/>
            <person name="Suwa Y."/>
            <person name="Sakata S."/>
        </authorList>
    </citation>
    <scope>NUCLEOTIDE SEQUENCE [LARGE SCALE GENOMIC DNA]</scope>
    <source>
        <strain evidence="12 13">MA2</strain>
    </source>
</reference>
<name>A0A081B7W6_9HYPH</name>
<evidence type="ECO:0000256" key="2">
    <source>
        <dbReference type="ARBA" id="ARBA00022448"/>
    </source>
</evidence>
<feature type="transmembrane region" description="Helical" evidence="10">
    <location>
        <begin position="208"/>
        <end position="232"/>
    </location>
</feature>
<feature type="region of interest" description="Disordered" evidence="9">
    <location>
        <begin position="1"/>
        <end position="21"/>
    </location>
</feature>
<evidence type="ECO:0000256" key="5">
    <source>
        <dbReference type="ARBA" id="ARBA00022927"/>
    </source>
</evidence>
<dbReference type="eggNOG" id="COG0811">
    <property type="taxonomic scope" value="Bacteria"/>
</dbReference>
<evidence type="ECO:0000256" key="4">
    <source>
        <dbReference type="ARBA" id="ARBA00022692"/>
    </source>
</evidence>
<dbReference type="Pfam" id="PF01618">
    <property type="entry name" value="MotA_ExbB"/>
    <property type="match status" value="1"/>
</dbReference>
<dbReference type="InterPro" id="IPR002898">
    <property type="entry name" value="MotA_ExbB_proton_chnl"/>
</dbReference>
<evidence type="ECO:0000256" key="6">
    <source>
        <dbReference type="ARBA" id="ARBA00022989"/>
    </source>
</evidence>
<gene>
    <name evidence="12" type="ORF">M2A_0633</name>
</gene>
<keyword evidence="3" id="KW-1003">Cell membrane</keyword>
<evidence type="ECO:0000256" key="8">
    <source>
        <dbReference type="RuleBase" id="RU004057"/>
    </source>
</evidence>
<dbReference type="GO" id="GO:0017038">
    <property type="term" value="P:protein import"/>
    <property type="evidence" value="ECO:0007669"/>
    <property type="project" value="TreeGrafter"/>
</dbReference>
<dbReference type="AlphaFoldDB" id="A0A081B7W6"/>
<evidence type="ECO:0000256" key="10">
    <source>
        <dbReference type="SAM" id="Phobius"/>
    </source>
</evidence>
<dbReference type="RefSeq" id="WP_052379161.1">
    <property type="nucleotide sequence ID" value="NZ_BBIO01000002.1"/>
</dbReference>
<feature type="transmembrane region" description="Helical" evidence="10">
    <location>
        <begin position="68"/>
        <end position="88"/>
    </location>
</feature>
<comment type="similarity">
    <text evidence="8">Belongs to the exbB/tolQ family.</text>
</comment>
<dbReference type="Proteomes" id="UP000028702">
    <property type="component" value="Unassembled WGS sequence"/>
</dbReference>
<accession>A0A081B7W6</accession>
<feature type="compositionally biased region" description="Low complexity" evidence="9">
    <location>
        <begin position="8"/>
        <end position="21"/>
    </location>
</feature>
<dbReference type="STRING" id="1333998.M2A_0633"/>
<keyword evidence="5 8" id="KW-0653">Protein transport</keyword>
<keyword evidence="6 10" id="KW-1133">Transmembrane helix</keyword>
<evidence type="ECO:0000256" key="1">
    <source>
        <dbReference type="ARBA" id="ARBA00004651"/>
    </source>
</evidence>